<feature type="transmembrane region" description="Helical" evidence="1">
    <location>
        <begin position="372"/>
        <end position="391"/>
    </location>
</feature>
<accession>A0ABN9RA62</accession>
<gene>
    <name evidence="2" type="ORF">PCOR1329_LOCUS18981</name>
</gene>
<keyword evidence="1" id="KW-0472">Membrane</keyword>
<evidence type="ECO:0000256" key="1">
    <source>
        <dbReference type="SAM" id="Phobius"/>
    </source>
</evidence>
<evidence type="ECO:0000313" key="2">
    <source>
        <dbReference type="EMBL" id="CAK0815814.1"/>
    </source>
</evidence>
<dbReference type="EMBL" id="CAUYUJ010006014">
    <property type="protein sequence ID" value="CAK0815814.1"/>
    <property type="molecule type" value="Genomic_DNA"/>
</dbReference>
<keyword evidence="3" id="KW-1185">Reference proteome</keyword>
<keyword evidence="1" id="KW-1133">Transmembrane helix</keyword>
<keyword evidence="1" id="KW-0812">Transmembrane</keyword>
<sequence>MSRRWDYCRIDGRPLEYAAGKSSAPNDALATFIPNRFESTLLLPGPTNIFSLGTWVDAYRGVTTAKEGYLEWSKCFAGTPVETLSGCAQMCLEEGAPSASTMSGEANMTYECVAFAYNRALHLCVRLPEFATDAEFGPHLSEWSGEGWQNFVSKYHGRDTKAVCPSKVLARIRESGYKIVRDKNNGHLYVQCANSESVQKVSCIESDCQYKSSWCFVKNSCRSGVPSFMGGCTRLSDVEALACAGEHGAVAPSNGNGQISDYWDASNAVSRCARANTIRAIKVAVATPFLLAIGEFATVSLVQNGVYAELVGNVFSKTASPIGETLFRIGSYIAEPIASVGEVLPLALLQFVYGAIVGSFALVYVLGSAVLAISPTAAALLLPIVSAFAGAQRLTEVGIDIITRLVGYGHMYPMCCCPEIDGTVSADGTRACAVTASLYANDTTRCPTGWVHDASQCTIPEIVRYSEVQTVSGCRCANFTDCGTNPPHHGHAWCHVSGPGSCGRGGVVRGAVGGRWDFCRVDGRPLDFAAGRSSSTNDALATFLPNEYSRLHLLGPSNPLRPGTWTDPGRAVTTAKAGGVLSLSPRQCFAGLPAETLGGLRAGLPRGGGPERRGHGRPQNTTYPCVGFAYHRALHLCVRLPAFAADARYTPTLRHWGGEGWQNYVSKYYGRSLESSCPALTLLDIRDKGYAVARDKSNGHLYLRCANQSRGRTQKASCIDKECRGGGAGAAPWCFVENSCRWCSRIEDLDPLACGSVA</sequence>
<feature type="transmembrane region" description="Helical" evidence="1">
    <location>
        <begin position="343"/>
        <end position="366"/>
    </location>
</feature>
<protein>
    <submittedName>
        <fullName evidence="2">Uncharacterized protein</fullName>
    </submittedName>
</protein>
<evidence type="ECO:0000313" key="3">
    <source>
        <dbReference type="Proteomes" id="UP001189429"/>
    </source>
</evidence>
<name>A0ABN9RA62_9DINO</name>
<dbReference type="Proteomes" id="UP001189429">
    <property type="component" value="Unassembled WGS sequence"/>
</dbReference>
<proteinExistence type="predicted"/>
<comment type="caution">
    <text evidence="2">The sequence shown here is derived from an EMBL/GenBank/DDBJ whole genome shotgun (WGS) entry which is preliminary data.</text>
</comment>
<reference evidence="2" key="1">
    <citation type="submission" date="2023-10" db="EMBL/GenBank/DDBJ databases">
        <authorList>
            <person name="Chen Y."/>
            <person name="Shah S."/>
            <person name="Dougan E. K."/>
            <person name="Thang M."/>
            <person name="Chan C."/>
        </authorList>
    </citation>
    <scope>NUCLEOTIDE SEQUENCE [LARGE SCALE GENOMIC DNA]</scope>
</reference>
<organism evidence="2 3">
    <name type="scientific">Prorocentrum cordatum</name>
    <dbReference type="NCBI Taxonomy" id="2364126"/>
    <lineage>
        <taxon>Eukaryota</taxon>
        <taxon>Sar</taxon>
        <taxon>Alveolata</taxon>
        <taxon>Dinophyceae</taxon>
        <taxon>Prorocentrales</taxon>
        <taxon>Prorocentraceae</taxon>
        <taxon>Prorocentrum</taxon>
    </lineage>
</organism>